<dbReference type="Pfam" id="PF02535">
    <property type="entry name" value="Zip"/>
    <property type="match status" value="1"/>
</dbReference>
<evidence type="ECO:0000313" key="6">
    <source>
        <dbReference type="EMBL" id="RUO68731.1"/>
    </source>
</evidence>
<evidence type="ECO:0000256" key="2">
    <source>
        <dbReference type="ARBA" id="ARBA00022692"/>
    </source>
</evidence>
<dbReference type="EMBL" id="PIQC01000005">
    <property type="protein sequence ID" value="RUO68731.1"/>
    <property type="molecule type" value="Genomic_DNA"/>
</dbReference>
<keyword evidence="2 5" id="KW-0812">Transmembrane</keyword>
<keyword evidence="7" id="KW-1185">Reference proteome</keyword>
<feature type="transmembrane region" description="Helical" evidence="5">
    <location>
        <begin position="65"/>
        <end position="86"/>
    </location>
</feature>
<name>A0A432YYP6_9GAMM</name>
<sequence>MLLWVLGFTLLGSLGAIFCAGLFLTFPHSVRKLLTPSLMSFATGTLLAAAFLGMIPAALELAEGYQVSASVLAGIVLFFVVEKLILWRHCRDRDCDPHERAGPLILIGDAVHNFTDGVVIAAAFLTSVPLGIATAVAIIAHEIPQEVSDFAILLESGYERKKALLLNSLASLTAIPGALIAYFWLAQVNAAVPYVLAISASSFIYIAAADLIPTLQRQHNPASSVRQFIMIIIGIAIIGWVNTLA</sequence>
<evidence type="ECO:0000256" key="1">
    <source>
        <dbReference type="ARBA" id="ARBA00004141"/>
    </source>
</evidence>
<dbReference type="OrthoDB" id="9806593at2"/>
<comment type="caution">
    <text evidence="6">The sequence shown here is derived from an EMBL/GenBank/DDBJ whole genome shotgun (WGS) entry which is preliminary data.</text>
</comment>
<keyword evidence="4 5" id="KW-0472">Membrane</keyword>
<feature type="transmembrane region" description="Helical" evidence="5">
    <location>
        <begin position="38"/>
        <end position="59"/>
    </location>
</feature>
<accession>A0A432YYP6</accession>
<evidence type="ECO:0000256" key="5">
    <source>
        <dbReference type="SAM" id="Phobius"/>
    </source>
</evidence>
<dbReference type="AlphaFoldDB" id="A0A432YYP6"/>
<feature type="transmembrane region" description="Helical" evidence="5">
    <location>
        <begin position="6"/>
        <end position="26"/>
    </location>
</feature>
<dbReference type="RefSeq" id="WP_126781746.1">
    <property type="nucleotide sequence ID" value="NZ_PIQC01000005.1"/>
</dbReference>
<feature type="transmembrane region" description="Helical" evidence="5">
    <location>
        <begin position="164"/>
        <end position="185"/>
    </location>
</feature>
<evidence type="ECO:0000256" key="3">
    <source>
        <dbReference type="ARBA" id="ARBA00022989"/>
    </source>
</evidence>
<reference evidence="7" key="1">
    <citation type="journal article" date="2018" name="Front. Microbiol.">
        <title>Genome-Based Analysis Reveals the Taxonomy and Diversity of the Family Idiomarinaceae.</title>
        <authorList>
            <person name="Liu Y."/>
            <person name="Lai Q."/>
            <person name="Shao Z."/>
        </authorList>
    </citation>
    <scope>NUCLEOTIDE SEQUENCE [LARGE SCALE GENOMIC DNA]</scope>
    <source>
        <strain evidence="7">R22</strain>
    </source>
</reference>
<feature type="transmembrane region" description="Helical" evidence="5">
    <location>
        <begin position="191"/>
        <end position="212"/>
    </location>
</feature>
<protein>
    <submittedName>
        <fullName evidence="6">ZIP zinc transporter</fullName>
    </submittedName>
</protein>
<dbReference type="PANTHER" id="PTHR16950:SF16">
    <property type="entry name" value="ZINC TRANSPORTER ZIP13"/>
    <property type="match status" value="1"/>
</dbReference>
<dbReference type="PANTHER" id="PTHR16950">
    <property type="entry name" value="ZINC TRANSPORTER SLC39A7 HISTIDINE-RICH MEMBRANE PROTEIN KE4"/>
    <property type="match status" value="1"/>
</dbReference>
<keyword evidence="3 5" id="KW-1133">Transmembrane helix</keyword>
<evidence type="ECO:0000313" key="7">
    <source>
        <dbReference type="Proteomes" id="UP000288058"/>
    </source>
</evidence>
<evidence type="ECO:0000256" key="4">
    <source>
        <dbReference type="ARBA" id="ARBA00023136"/>
    </source>
</evidence>
<dbReference type="InterPro" id="IPR003689">
    <property type="entry name" value="ZIP"/>
</dbReference>
<dbReference type="Proteomes" id="UP000288058">
    <property type="component" value="Unassembled WGS sequence"/>
</dbReference>
<feature type="transmembrane region" description="Helical" evidence="5">
    <location>
        <begin position="224"/>
        <end position="241"/>
    </location>
</feature>
<comment type="subcellular location">
    <subcellularLocation>
        <location evidence="1">Membrane</location>
        <topology evidence="1">Multi-pass membrane protein</topology>
    </subcellularLocation>
</comment>
<gene>
    <name evidence="6" type="ORF">CWI78_07375</name>
</gene>
<dbReference type="GO" id="GO:0046873">
    <property type="term" value="F:metal ion transmembrane transporter activity"/>
    <property type="evidence" value="ECO:0007669"/>
    <property type="project" value="InterPro"/>
</dbReference>
<organism evidence="6 7">
    <name type="scientific">Idiomarina ramblicola</name>
    <dbReference type="NCBI Taxonomy" id="263724"/>
    <lineage>
        <taxon>Bacteria</taxon>
        <taxon>Pseudomonadati</taxon>
        <taxon>Pseudomonadota</taxon>
        <taxon>Gammaproteobacteria</taxon>
        <taxon>Alteromonadales</taxon>
        <taxon>Idiomarinaceae</taxon>
        <taxon>Idiomarina</taxon>
    </lineage>
</organism>
<dbReference type="GO" id="GO:0016020">
    <property type="term" value="C:membrane"/>
    <property type="evidence" value="ECO:0007669"/>
    <property type="project" value="UniProtKB-SubCell"/>
</dbReference>
<proteinExistence type="predicted"/>